<dbReference type="NCBIfam" id="TIGR00612">
    <property type="entry name" value="ispG_gcpE"/>
    <property type="match status" value="1"/>
</dbReference>
<comment type="cofactor">
    <cofactor evidence="1">
        <name>[4Fe-4S] cluster</name>
        <dbReference type="ChEBI" id="CHEBI:49883"/>
    </cofactor>
</comment>
<name>A0A8S4C4F6_9ACAR</name>
<dbReference type="InterPro" id="IPR058579">
    <property type="entry name" value="IspG_C"/>
</dbReference>
<dbReference type="Gene3D" id="3.20.20.20">
    <property type="entry name" value="Dihydropteroate synthase-like"/>
    <property type="match status" value="1"/>
</dbReference>
<keyword evidence="2" id="KW-0004">4Fe-4S</keyword>
<dbReference type="FunFam" id="3.30.413.10:FF:000012">
    <property type="entry name" value="4-hydroxy-3-methylbut-2-en-1-yl diphosphate synthase (flavodoxin)"/>
    <property type="match status" value="1"/>
</dbReference>
<gene>
    <name evidence="10" type="ORF">MHYMCMPASI_01214</name>
</gene>
<dbReference type="EMBL" id="CAJVAF010000359">
    <property type="protein sequence ID" value="CAG7600854.1"/>
    <property type="molecule type" value="Genomic_DNA"/>
</dbReference>
<evidence type="ECO:0000256" key="5">
    <source>
        <dbReference type="ARBA" id="ARBA00023004"/>
    </source>
</evidence>
<sequence length="403" mass="43949">MKNRHLTHQVDVTGVKIGGGAPIVVQSMTNTETADYKATAAQVLELAEAGSEIVRITVNNNEAAKAVIRIKELVENKKKVPLVGCFHYNGHQLLRDFPECATALDKYRINPGNVGFGAKRDKQFERMIEYALKYNKPIRIGVNWGSLDQDLATKLMDDNSKLSNPKSAEEIMQEAIIQSALTSAKKAEEIGMAASQIVISAKVSRVQELVAVYRELAARSNYALHLGLTEAGIGLKGVINISSALAILLQEGIGDTIRASLTPRVDEPRTQEVSLCCEILQALGVKAFNPQVSACPGCGRTSSTYFQKLADDIQNFLQLAVQKWRTDYKGVEDLKVAVMGCIVNGPGESKHADIGISLPGSGESPVAPVFIDGQKTHTLRGDNIAEEFKQILVEYVEKRFSKR</sequence>
<dbReference type="InterPro" id="IPR016425">
    <property type="entry name" value="IspG_bac"/>
</dbReference>
<keyword evidence="11" id="KW-1185">Reference proteome</keyword>
<dbReference type="GO" id="GO:0005506">
    <property type="term" value="F:iron ion binding"/>
    <property type="evidence" value="ECO:0007669"/>
    <property type="project" value="InterPro"/>
</dbReference>
<proteinExistence type="inferred from homology"/>
<reference evidence="10" key="1">
    <citation type="submission" date="2021-06" db="EMBL/GenBank/DDBJ databases">
        <authorList>
            <person name="Nardi T."/>
            <person name="Nardi T."/>
        </authorList>
    </citation>
    <scope>NUCLEOTIDE SEQUENCE</scope>
</reference>
<dbReference type="InterPro" id="IPR058578">
    <property type="entry name" value="IspG_TIM"/>
</dbReference>
<evidence type="ECO:0000256" key="2">
    <source>
        <dbReference type="ARBA" id="ARBA00022485"/>
    </source>
</evidence>
<dbReference type="NCBIfam" id="NF001540">
    <property type="entry name" value="PRK00366.1"/>
    <property type="match status" value="1"/>
</dbReference>
<evidence type="ECO:0000259" key="8">
    <source>
        <dbReference type="Pfam" id="PF04551"/>
    </source>
</evidence>
<evidence type="ECO:0000256" key="1">
    <source>
        <dbReference type="ARBA" id="ARBA00001966"/>
    </source>
</evidence>
<dbReference type="PANTHER" id="PTHR30454:SF0">
    <property type="entry name" value="4-HYDROXY-3-METHYLBUT-2-EN-1-YL DIPHOSPHATE SYNTHASE (FERREDOXIN), CHLOROPLASTIC"/>
    <property type="match status" value="1"/>
</dbReference>
<dbReference type="Pfam" id="PF26540">
    <property type="entry name" value="GcpE_C"/>
    <property type="match status" value="1"/>
</dbReference>
<comment type="caution">
    <text evidence="10">The sequence shown here is derived from an EMBL/GenBank/DDBJ whole genome shotgun (WGS) entry which is preliminary data.</text>
</comment>
<evidence type="ECO:0000256" key="7">
    <source>
        <dbReference type="ARBA" id="ARBA00023229"/>
    </source>
</evidence>
<keyword evidence="4" id="KW-0560">Oxidoreductase</keyword>
<evidence type="ECO:0000256" key="3">
    <source>
        <dbReference type="ARBA" id="ARBA00022723"/>
    </source>
</evidence>
<dbReference type="InterPro" id="IPR045854">
    <property type="entry name" value="NO2/SO3_Rdtase_4Fe4S_sf"/>
</dbReference>
<dbReference type="InterPro" id="IPR011005">
    <property type="entry name" value="Dihydropteroate_synth-like_sf"/>
</dbReference>
<dbReference type="GO" id="GO:0051539">
    <property type="term" value="F:4 iron, 4 sulfur cluster binding"/>
    <property type="evidence" value="ECO:0007669"/>
    <property type="project" value="UniProtKB-KW"/>
</dbReference>
<dbReference type="PIRSF" id="PIRSF004640">
    <property type="entry name" value="IspG"/>
    <property type="match status" value="1"/>
</dbReference>
<evidence type="ECO:0000259" key="9">
    <source>
        <dbReference type="Pfam" id="PF26540"/>
    </source>
</evidence>
<feature type="domain" description="IspG C-terminal" evidence="9">
    <location>
        <begin position="292"/>
        <end position="392"/>
    </location>
</feature>
<keyword evidence="3" id="KW-0479">Metal-binding</keyword>
<keyword evidence="7" id="KW-0414">Isoprene biosynthesis</keyword>
<dbReference type="SUPFAM" id="SSF56014">
    <property type="entry name" value="Nitrite and sulphite reductase 4Fe-4S domain-like"/>
    <property type="match status" value="1"/>
</dbReference>
<feature type="domain" description="IspG TIM-barrel" evidence="8">
    <location>
        <begin position="7"/>
        <end position="275"/>
    </location>
</feature>
<dbReference type="Proteomes" id="UP000837675">
    <property type="component" value="Unassembled WGS sequence"/>
</dbReference>
<protein>
    <submittedName>
        <fullName evidence="10">Flavodoxin-dependent (E)-4-hydroxy-3-methylbut-2-enyl-diphosphate synthase</fullName>
    </submittedName>
</protein>
<evidence type="ECO:0000256" key="4">
    <source>
        <dbReference type="ARBA" id="ARBA00023002"/>
    </source>
</evidence>
<dbReference type="GO" id="GO:0046429">
    <property type="term" value="F:4-hydroxy-3-methylbut-2-en-1-yl diphosphate synthase activity (ferredoxin)"/>
    <property type="evidence" value="ECO:0007669"/>
    <property type="project" value="InterPro"/>
</dbReference>
<keyword evidence="5" id="KW-0408">Iron</keyword>
<organism evidence="10 11">
    <name type="scientific">Hyalomma marginatum</name>
    <dbReference type="NCBI Taxonomy" id="34627"/>
    <lineage>
        <taxon>Eukaryota</taxon>
        <taxon>Metazoa</taxon>
        <taxon>Ecdysozoa</taxon>
        <taxon>Arthropoda</taxon>
        <taxon>Chelicerata</taxon>
        <taxon>Arachnida</taxon>
        <taxon>Acari</taxon>
        <taxon>Parasitiformes</taxon>
        <taxon>Ixodida</taxon>
        <taxon>Ixodoidea</taxon>
        <taxon>Ixodidae</taxon>
        <taxon>Hyalomminae</taxon>
        <taxon>Hyalomma</taxon>
    </lineage>
</organism>
<dbReference type="Pfam" id="PF04551">
    <property type="entry name" value="GcpE"/>
    <property type="match status" value="1"/>
</dbReference>
<dbReference type="AlphaFoldDB" id="A0A8S4C4F6"/>
<dbReference type="GO" id="GO:0016114">
    <property type="term" value="P:terpenoid biosynthetic process"/>
    <property type="evidence" value="ECO:0007669"/>
    <property type="project" value="InterPro"/>
</dbReference>
<evidence type="ECO:0000256" key="6">
    <source>
        <dbReference type="ARBA" id="ARBA00023014"/>
    </source>
</evidence>
<dbReference type="InterPro" id="IPR004588">
    <property type="entry name" value="IspG_bac-typ"/>
</dbReference>
<keyword evidence="6" id="KW-0411">Iron-sulfur</keyword>
<evidence type="ECO:0000313" key="11">
    <source>
        <dbReference type="Proteomes" id="UP000837675"/>
    </source>
</evidence>
<accession>A0A8S4C4F6</accession>
<dbReference type="HAMAP" id="MF_00159">
    <property type="entry name" value="IspG"/>
    <property type="match status" value="1"/>
</dbReference>
<dbReference type="PANTHER" id="PTHR30454">
    <property type="entry name" value="4-HYDROXY-3-METHYLBUT-2-EN-1-YL DIPHOSPHATE SYNTHASE"/>
    <property type="match status" value="1"/>
</dbReference>
<dbReference type="Gene3D" id="3.30.413.10">
    <property type="entry name" value="Sulfite Reductase Hemoprotein, domain 1"/>
    <property type="match status" value="1"/>
</dbReference>
<evidence type="ECO:0000313" key="10">
    <source>
        <dbReference type="EMBL" id="CAG7600854.1"/>
    </source>
</evidence>